<keyword evidence="3" id="KW-1185">Reference proteome</keyword>
<organism evidence="2 3">
    <name type="scientific">Arachis hypogaea</name>
    <name type="common">Peanut</name>
    <dbReference type="NCBI Taxonomy" id="3818"/>
    <lineage>
        <taxon>Eukaryota</taxon>
        <taxon>Viridiplantae</taxon>
        <taxon>Streptophyta</taxon>
        <taxon>Embryophyta</taxon>
        <taxon>Tracheophyta</taxon>
        <taxon>Spermatophyta</taxon>
        <taxon>Magnoliopsida</taxon>
        <taxon>eudicotyledons</taxon>
        <taxon>Gunneridae</taxon>
        <taxon>Pentapetalae</taxon>
        <taxon>rosids</taxon>
        <taxon>fabids</taxon>
        <taxon>Fabales</taxon>
        <taxon>Fabaceae</taxon>
        <taxon>Papilionoideae</taxon>
        <taxon>50 kb inversion clade</taxon>
        <taxon>dalbergioids sensu lato</taxon>
        <taxon>Dalbergieae</taxon>
        <taxon>Pterocarpus clade</taxon>
        <taxon>Arachis</taxon>
    </lineage>
</organism>
<proteinExistence type="predicted"/>
<accession>A0A445BX61</accession>
<dbReference type="Pfam" id="PF24868">
    <property type="entry name" value="YABBY_N"/>
    <property type="match status" value="1"/>
</dbReference>
<dbReference type="AlphaFoldDB" id="A0A445BX61"/>
<protein>
    <recommendedName>
        <fullName evidence="1">YABBY N-terminal domain-containing protein</fullName>
    </recommendedName>
</protein>
<sequence length="60" mass="7100">MDMMGTERVCYVYCNFCNTTLAVTTNSMCPLFSFLQEPLRDIRDRDYHIKTKSHFPTTQK</sequence>
<name>A0A445BX61_ARAHY</name>
<feature type="domain" description="YABBY N-terminal" evidence="1">
    <location>
        <begin position="6"/>
        <end position="24"/>
    </location>
</feature>
<comment type="caution">
    <text evidence="2">The sequence shown here is derived from an EMBL/GenBank/DDBJ whole genome shotgun (WGS) entry which is preliminary data.</text>
</comment>
<evidence type="ECO:0000259" key="1">
    <source>
        <dbReference type="Pfam" id="PF24868"/>
    </source>
</evidence>
<dbReference type="InterPro" id="IPR056776">
    <property type="entry name" value="YABBY_N"/>
</dbReference>
<evidence type="ECO:0000313" key="3">
    <source>
        <dbReference type="Proteomes" id="UP000289738"/>
    </source>
</evidence>
<dbReference type="EMBL" id="SDMP01000008">
    <property type="protein sequence ID" value="RYR43148.1"/>
    <property type="molecule type" value="Genomic_DNA"/>
</dbReference>
<reference evidence="2 3" key="1">
    <citation type="submission" date="2019-01" db="EMBL/GenBank/DDBJ databases">
        <title>Sequencing of cultivated peanut Arachis hypogaea provides insights into genome evolution and oil improvement.</title>
        <authorList>
            <person name="Chen X."/>
        </authorList>
    </citation>
    <scope>NUCLEOTIDE SEQUENCE [LARGE SCALE GENOMIC DNA]</scope>
    <source>
        <strain evidence="3">cv. Fuhuasheng</strain>
        <tissue evidence="2">Leaves</tissue>
    </source>
</reference>
<dbReference type="Proteomes" id="UP000289738">
    <property type="component" value="Chromosome A08"/>
</dbReference>
<gene>
    <name evidence="2" type="ORF">Ahy_A08g039576</name>
</gene>
<evidence type="ECO:0000313" key="2">
    <source>
        <dbReference type="EMBL" id="RYR43148.1"/>
    </source>
</evidence>